<evidence type="ECO:0000313" key="3">
    <source>
        <dbReference type="Proteomes" id="UP001224775"/>
    </source>
</evidence>
<feature type="region of interest" description="Disordered" evidence="1">
    <location>
        <begin position="287"/>
        <end position="324"/>
    </location>
</feature>
<evidence type="ECO:0000256" key="1">
    <source>
        <dbReference type="SAM" id="MobiDB-lite"/>
    </source>
</evidence>
<comment type="caution">
    <text evidence="2">The sequence shown here is derived from an EMBL/GenBank/DDBJ whole genome shotgun (WGS) entry which is preliminary data.</text>
</comment>
<protein>
    <submittedName>
        <fullName evidence="2">Uncharacterized protein</fullName>
    </submittedName>
</protein>
<reference evidence="2" key="1">
    <citation type="submission" date="2023-06" db="EMBL/GenBank/DDBJ databases">
        <title>Survivors Of The Sea: Transcriptome response of Skeletonema marinoi to long-term dormancy.</title>
        <authorList>
            <person name="Pinder M.I.M."/>
            <person name="Kourtchenko O."/>
            <person name="Robertson E.K."/>
            <person name="Larsson T."/>
            <person name="Maumus F."/>
            <person name="Osuna-Cruz C.M."/>
            <person name="Vancaester E."/>
            <person name="Stenow R."/>
            <person name="Vandepoele K."/>
            <person name="Ploug H."/>
            <person name="Bruchert V."/>
            <person name="Godhe A."/>
            <person name="Topel M."/>
        </authorList>
    </citation>
    <scope>NUCLEOTIDE SEQUENCE</scope>
    <source>
        <strain evidence="2">R05AC</strain>
    </source>
</reference>
<name>A0AAD9DDM6_9STRA</name>
<organism evidence="2 3">
    <name type="scientific">Skeletonema marinoi</name>
    <dbReference type="NCBI Taxonomy" id="267567"/>
    <lineage>
        <taxon>Eukaryota</taxon>
        <taxon>Sar</taxon>
        <taxon>Stramenopiles</taxon>
        <taxon>Ochrophyta</taxon>
        <taxon>Bacillariophyta</taxon>
        <taxon>Coscinodiscophyceae</taxon>
        <taxon>Thalassiosirophycidae</taxon>
        <taxon>Thalassiosirales</taxon>
        <taxon>Skeletonemataceae</taxon>
        <taxon>Skeletonema</taxon>
        <taxon>Skeletonema marinoi-dohrnii complex</taxon>
    </lineage>
</organism>
<feature type="compositionally biased region" description="Low complexity" evidence="1">
    <location>
        <begin position="412"/>
        <end position="428"/>
    </location>
</feature>
<sequence length="1307" mass="139630">MGTSLPLHPSLAAALTAHGSDVEVSSKPQHQTDTGRKTSIAALSIHPSLPRVAYLAEDTASDFSARNKSKPGSTSLQPTVKNSRLVIQKFNCNVENIDSLAPSQGNVIATLKMTDLPQHINRFRQHKSKTSKISNQPFTLATLGSLKNITFLDRDALFWQTRRKYGIQSNLEASNASDRVLDVNANKCYKEMIGQGLCLGLQFTSVLLILQIDDTQSDPFVILSCLEGQRALTNNGKDYVTQHVPSSAAVPITNSIIVYGCSDGAMRFHSLVPSMIYSSKSDTLSFSESSSSPPIDESEVKSAKNSRQATIKSVRGPNGRNDPVVKIVNVDPAYNENYNNEQDTVPAHIGGSAATVSNAKALVLSSRLLTIGASGVAFLWQVDISIDRASGTLRDLNVLPPLARLDGLGSLTVSPRKSPSPTSRSTRVGGFWGGITTKEPIVAPYSNITPVVFYDPHRDQVIWTLPYSAPASAIVHQRDFKLSSLAPNSPAAKKEAEDQAFVDKWAMYNGGFVKMWSMPLVDALVKATPGASSHRPPPIIPPYATMKLPLSLMCASKPLSMVPGLACAPLPASSLSCLCLSKDATELIVVSAPLTSVAAASDEQRVPQSPKAAAGKPPKTIFIESQTCHKIHLPRSSDASMTVPALLSASHLAPDLVAVATDNGVAMVKLANGNCWDDAIDLSLMGKGDVTKEPSSSAVPAGPIHTVISGGPVGGVGNNRPGVLFVENHSVLASRLGSSRSSSENRQPTVEKVDLTDAMVLYQLEKASYTTTRETRTSKLIVSPLPLTSPPRLIPSPSGRYLCLLWEGNQTYDILHAGSLLVRETGDIRGQGVSPSCDSGDNVLSFAWIGDDDQFAVLRQVEIDYGQDGEVITDPDTTDKKSRPRVELFKLAEVEVGAPELAGGAGVAAATTVSVGSLTVRGGDRVVPQVLFGGPALCIGCSITSANSLPDTDEGMAYFYSRKSGAIMENDERASNYMTVGTSIPYPDLLAWDDDGLLCAVAYGSRVAIYLSDPPKFTLLGSVNVVGGSRLGEAEQPIISLKFIHGVLYCSGPSSVHVVFLGNLAEEDTVCELDTYTIASSRSVPLQGTDSPDDFTPTPVITSLSHPHILNYHSGGLLVSTDVGLRLLPLSHPLIRIGTLLAANLTEKARKWIFDTPKAYHDFLAHFLIRRGRADLAIRDLNGLSLETYIDLCIRYERTSELENLINTHGGQVVKEISSWGREEGGYSAISAIGLYMLGKDKIDCVTRLVGQLMSCGTDEGLVDAIKLASLIGALDQSGGGALLQNVIDVVHQKHPDNQVPLVSIVK</sequence>
<feature type="region of interest" description="Disordered" evidence="1">
    <location>
        <begin position="18"/>
        <end position="37"/>
    </location>
</feature>
<feature type="region of interest" description="Disordered" evidence="1">
    <location>
        <begin position="410"/>
        <end position="429"/>
    </location>
</feature>
<gene>
    <name evidence="2" type="ORF">QTG54_007503</name>
</gene>
<dbReference type="EMBL" id="JATAAI010000012">
    <property type="protein sequence ID" value="KAK1741930.1"/>
    <property type="molecule type" value="Genomic_DNA"/>
</dbReference>
<evidence type="ECO:0000313" key="2">
    <source>
        <dbReference type="EMBL" id="KAK1741930.1"/>
    </source>
</evidence>
<accession>A0AAD9DDM6</accession>
<dbReference type="Proteomes" id="UP001224775">
    <property type="component" value="Unassembled WGS sequence"/>
</dbReference>
<keyword evidence="3" id="KW-1185">Reference proteome</keyword>
<proteinExistence type="predicted"/>